<dbReference type="PROSITE" id="PS51257">
    <property type="entry name" value="PROKAR_LIPOPROTEIN"/>
    <property type="match status" value="1"/>
</dbReference>
<comment type="caution">
    <text evidence="3">The sequence shown here is derived from an EMBL/GenBank/DDBJ whole genome shotgun (WGS) entry which is preliminary data.</text>
</comment>
<evidence type="ECO:0000259" key="2">
    <source>
        <dbReference type="Pfam" id="PF06439"/>
    </source>
</evidence>
<dbReference type="InterPro" id="IPR010496">
    <property type="entry name" value="AL/BT2_dom"/>
</dbReference>
<organism evidence="3 4">
    <name type="scientific">Pseudaquabacterium inlustre</name>
    <dbReference type="NCBI Taxonomy" id="2984192"/>
    <lineage>
        <taxon>Bacteria</taxon>
        <taxon>Pseudomonadati</taxon>
        <taxon>Pseudomonadota</taxon>
        <taxon>Betaproteobacteria</taxon>
        <taxon>Burkholderiales</taxon>
        <taxon>Sphaerotilaceae</taxon>
        <taxon>Pseudaquabacterium</taxon>
    </lineage>
</organism>
<protein>
    <submittedName>
        <fullName evidence="3">DUF1080 domain-containing protein</fullName>
    </submittedName>
</protein>
<keyword evidence="4" id="KW-1185">Reference proteome</keyword>
<dbReference type="InterPro" id="IPR006311">
    <property type="entry name" value="TAT_signal"/>
</dbReference>
<gene>
    <name evidence="3" type="ORF">AACH10_13845</name>
</gene>
<dbReference type="Gene3D" id="2.60.120.560">
    <property type="entry name" value="Exo-inulinase, domain 1"/>
    <property type="match status" value="1"/>
</dbReference>
<feature type="domain" description="3-keto-alpha-glucoside-1,2-lyase/3-keto-2-hydroxy-glucal hydratase" evidence="2">
    <location>
        <begin position="34"/>
        <end position="202"/>
    </location>
</feature>
<dbReference type="EMBL" id="JBBUTH010000007">
    <property type="protein sequence ID" value="MEK8051329.1"/>
    <property type="molecule type" value="Genomic_DNA"/>
</dbReference>
<dbReference type="Pfam" id="PF06439">
    <property type="entry name" value="3keto-disac_hyd"/>
    <property type="match status" value="1"/>
</dbReference>
<evidence type="ECO:0000313" key="3">
    <source>
        <dbReference type="EMBL" id="MEK8051329.1"/>
    </source>
</evidence>
<feature type="signal peptide" evidence="1">
    <location>
        <begin position="1"/>
        <end position="26"/>
    </location>
</feature>
<evidence type="ECO:0000256" key="1">
    <source>
        <dbReference type="SAM" id="SignalP"/>
    </source>
</evidence>
<sequence length="204" mass="22186">MPIHRRQLLSTTLGLAAAPLLGGSLAGCATTAGGWTTLLDGPSLKNLDDWSPLGQGNWKIVDGTLEGRNGKLGYLLTREAYADFELRCEFWADADCNSGLFLRCQDRAKVDADNSYEVNIFDKRPDPSYGTGAIVNVAKAPVPMPKAADRWNTYEVTARGDRMVVVLNGQQTVDVRDAKFRSGPIALQSAGGVIRFRSLKIRTL</sequence>
<proteinExistence type="predicted"/>
<dbReference type="Proteomes" id="UP001365405">
    <property type="component" value="Unassembled WGS sequence"/>
</dbReference>
<dbReference type="PROSITE" id="PS51318">
    <property type="entry name" value="TAT"/>
    <property type="match status" value="1"/>
</dbReference>
<evidence type="ECO:0000313" key="4">
    <source>
        <dbReference type="Proteomes" id="UP001365405"/>
    </source>
</evidence>
<feature type="chain" id="PRO_5045098537" evidence="1">
    <location>
        <begin position="27"/>
        <end position="204"/>
    </location>
</feature>
<keyword evidence="1" id="KW-0732">Signal</keyword>
<accession>A0ABU9CHJ7</accession>
<reference evidence="3 4" key="1">
    <citation type="submission" date="2024-04" db="EMBL/GenBank/DDBJ databases">
        <title>Novel species of the genus Ideonella isolated from streams.</title>
        <authorList>
            <person name="Lu H."/>
        </authorList>
    </citation>
    <scope>NUCLEOTIDE SEQUENCE [LARGE SCALE GENOMIC DNA]</scope>
    <source>
        <strain evidence="3 4">DXS22W</strain>
    </source>
</reference>
<name>A0ABU9CHJ7_9BURK</name>
<dbReference type="RefSeq" id="WP_341411014.1">
    <property type="nucleotide sequence ID" value="NZ_JBBUTH010000007.1"/>
</dbReference>